<gene>
    <name evidence="1" type="ORF">HFZ78_17625</name>
</gene>
<name>A0A6H1P470_PRIMG</name>
<accession>A0A6H1P470</accession>
<dbReference type="AlphaFoldDB" id="A0A6H1P470"/>
<evidence type="ECO:0000313" key="1">
    <source>
        <dbReference type="EMBL" id="QIZ08318.1"/>
    </source>
</evidence>
<dbReference type="Proteomes" id="UP000501868">
    <property type="component" value="Chromosome"/>
</dbReference>
<evidence type="ECO:0000313" key="2">
    <source>
        <dbReference type="Proteomes" id="UP000501868"/>
    </source>
</evidence>
<protein>
    <submittedName>
        <fullName evidence="1">Uncharacterized protein</fullName>
    </submittedName>
</protein>
<sequence>MPYIYEVNGVRNLLFLKYIETYMELGDVLEIYRVPNQHAFEEYKQRMEEEPEPIEVNVGCYTYRTIYGLYQLNSKEWLEELSHRNYITHYGITTFVKY</sequence>
<reference evidence="1 2" key="1">
    <citation type="submission" date="2020-04" db="EMBL/GenBank/DDBJ databases">
        <title>Genome-Wide Identification of 5-Methylcytosine Sites in Bacterial Genomes By High-Throughput Sequencing of MspJI Restriction Fragments.</title>
        <authorList>
            <person name="Wu V."/>
        </authorList>
    </citation>
    <scope>NUCLEOTIDE SEQUENCE [LARGE SCALE GENOMIC DNA]</scope>
    <source>
        <strain evidence="1 2">S2</strain>
    </source>
</reference>
<proteinExistence type="predicted"/>
<reference evidence="1 2" key="2">
    <citation type="submission" date="2020-04" db="EMBL/GenBank/DDBJ databases">
        <authorList>
            <person name="Fomenkov A."/>
            <person name="Anton B.P."/>
            <person name="Roberts R.J."/>
        </authorList>
    </citation>
    <scope>NUCLEOTIDE SEQUENCE [LARGE SCALE GENOMIC DNA]</scope>
    <source>
        <strain evidence="1 2">S2</strain>
    </source>
</reference>
<organism evidence="1 2">
    <name type="scientific">Priestia megaterium</name>
    <name type="common">Bacillus megaterium</name>
    <dbReference type="NCBI Taxonomy" id="1404"/>
    <lineage>
        <taxon>Bacteria</taxon>
        <taxon>Bacillati</taxon>
        <taxon>Bacillota</taxon>
        <taxon>Bacilli</taxon>
        <taxon>Bacillales</taxon>
        <taxon>Bacillaceae</taxon>
        <taxon>Priestia</taxon>
    </lineage>
</organism>
<dbReference type="EMBL" id="CP051128">
    <property type="protein sequence ID" value="QIZ08318.1"/>
    <property type="molecule type" value="Genomic_DNA"/>
</dbReference>